<accession>A0A9Q5MZR5</accession>
<dbReference type="Pfam" id="PF00773">
    <property type="entry name" value="RNB"/>
    <property type="match status" value="1"/>
</dbReference>
<evidence type="ECO:0000313" key="3">
    <source>
        <dbReference type="EMBL" id="OCB85247.1"/>
    </source>
</evidence>
<dbReference type="GO" id="GO:0000175">
    <property type="term" value="F:3'-5'-RNA exonuclease activity"/>
    <property type="evidence" value="ECO:0007669"/>
    <property type="project" value="TreeGrafter"/>
</dbReference>
<evidence type="ECO:0000313" key="4">
    <source>
        <dbReference type="Proteomes" id="UP000757232"/>
    </source>
</evidence>
<dbReference type="GO" id="GO:0006402">
    <property type="term" value="P:mRNA catabolic process"/>
    <property type="evidence" value="ECO:0007669"/>
    <property type="project" value="TreeGrafter"/>
</dbReference>
<dbReference type="OrthoDB" id="2285229at2759"/>
<dbReference type="SUPFAM" id="SSF50249">
    <property type="entry name" value="Nucleic acid-binding proteins"/>
    <property type="match status" value="1"/>
</dbReference>
<feature type="region of interest" description="Disordered" evidence="1">
    <location>
        <begin position="48"/>
        <end position="71"/>
    </location>
</feature>
<name>A0A9Q5MZR5_SANBA</name>
<organism evidence="3 4">
    <name type="scientific">Sanghuangporus baumii</name>
    <name type="common">Phellinus baumii</name>
    <dbReference type="NCBI Taxonomy" id="108892"/>
    <lineage>
        <taxon>Eukaryota</taxon>
        <taxon>Fungi</taxon>
        <taxon>Dikarya</taxon>
        <taxon>Basidiomycota</taxon>
        <taxon>Agaricomycotina</taxon>
        <taxon>Agaricomycetes</taxon>
        <taxon>Hymenochaetales</taxon>
        <taxon>Hymenochaetaceae</taxon>
        <taxon>Sanghuangporus</taxon>
    </lineage>
</organism>
<sequence>MLSSSFRHTGSGASFVLKRYSASSALARLTANGGDVNRIKGTAKRLIKGAKESRNPAWRHTTGKKGEKKRLEQDVLANSGQRDTHKEANTFAHRPMETWSVEELLQSRSTVLQPGTYLEVRRSTDAVDGVVLASGVNNIGRSEDVISISTRGEVFGHRSTDVMFAVPNFVDNFLVERCGTSDTHEDDHQLAARLRVLRAAREFDRAVEKEMYRLGRAMRDIYPQVRARHPDEWENVTTMQVARMLNATPNVSVITLFAVHRQLMDRVDEFVCHPTRHRFAHSFDVRPLSHLKNIEAVKQMVRENNPIIHYFHEKAKILIDRSRELAASSAGEPPSRAEILDVKFTPKEQEIITFIRHSISHGRRIQQDPYEGMLPAFIKDTNRYDEIITVHVALRFLREIGVFTPWEDTASKDKDLRLPSTTGDAIIFPVTEATPSSTAQKKLTKTPGLLTTDEHASVRHDFGDLPVYVIDDATAEELDDGVSIESVPGEPDSAWVHIHVADPTAIIPITHPLAQEMQKRTETIYFGHQTYPMLPDDVAKLCDMGRAVASNSGQNVLTFSAKVGPDGQILDYKVRVGRVRNVHKIRYDDASAILLDRTDAIRFTPFEPELSELDGVDSSYVLPHAGDLRRLFEVTRRLIEDRLRKGIFAFSFNYPEVEFLDKPVLRNPPHVVHPILYRGYPRLRYHTAIGQACELGARSLVAECMKVASRVASRFCLDHNIAAIRRGMANIEIDEAKLSRILAARDENGYVNVDLLAQIGITLPLGESSVNPIGHWLLGIPEGEGYVRVTSPLRRAEDMVAHWQIKSALLPDGGAPPPIDEDEMKRVLENMSGPKQTLKKAYRAHARQWSHTYIERFMVEQRKAGTWYLESNPLFRMEGYVLGLPIHNYVRWSQYQDVYIPKLGISAVLPAKYGDAIPIGSQIKVNAKNIFQYDLNQILELELA</sequence>
<dbReference type="InterPro" id="IPR050180">
    <property type="entry name" value="RNR_Ribonuclease"/>
</dbReference>
<dbReference type="Proteomes" id="UP000757232">
    <property type="component" value="Unassembled WGS sequence"/>
</dbReference>
<dbReference type="PANTHER" id="PTHR23355:SF65">
    <property type="entry name" value="EXORIBONUCLEASE CYT-4, PUTATIVE (AFU_ORTHOLOGUE AFUA_7G01550)-RELATED"/>
    <property type="match status" value="1"/>
</dbReference>
<dbReference type="PANTHER" id="PTHR23355">
    <property type="entry name" value="RIBONUCLEASE"/>
    <property type="match status" value="1"/>
</dbReference>
<protein>
    <submittedName>
        <fullName evidence="3">RNB-domain-containing protein</fullName>
    </submittedName>
</protein>
<gene>
    <name evidence="3" type="ORF">A7U60_g7874</name>
</gene>
<keyword evidence="4" id="KW-1185">Reference proteome</keyword>
<dbReference type="AlphaFoldDB" id="A0A9Q5MZR5"/>
<evidence type="ECO:0000256" key="1">
    <source>
        <dbReference type="SAM" id="MobiDB-lite"/>
    </source>
</evidence>
<dbReference type="EMBL" id="LNZH02000211">
    <property type="protein sequence ID" value="OCB85247.1"/>
    <property type="molecule type" value="Genomic_DNA"/>
</dbReference>
<dbReference type="InterPro" id="IPR001900">
    <property type="entry name" value="RNase_II/R"/>
</dbReference>
<comment type="caution">
    <text evidence="3">The sequence shown here is derived from an EMBL/GenBank/DDBJ whole genome shotgun (WGS) entry which is preliminary data.</text>
</comment>
<dbReference type="GO" id="GO:0003723">
    <property type="term" value="F:RNA binding"/>
    <property type="evidence" value="ECO:0007669"/>
    <property type="project" value="InterPro"/>
</dbReference>
<dbReference type="SMART" id="SM00955">
    <property type="entry name" value="RNB"/>
    <property type="match status" value="1"/>
</dbReference>
<dbReference type="InterPro" id="IPR012340">
    <property type="entry name" value="NA-bd_OB-fold"/>
</dbReference>
<proteinExistence type="predicted"/>
<dbReference type="GO" id="GO:0000932">
    <property type="term" value="C:P-body"/>
    <property type="evidence" value="ECO:0007669"/>
    <property type="project" value="TreeGrafter"/>
</dbReference>
<feature type="domain" description="RNB" evidence="2">
    <location>
        <begin position="459"/>
        <end position="811"/>
    </location>
</feature>
<evidence type="ECO:0000259" key="2">
    <source>
        <dbReference type="SMART" id="SM00955"/>
    </source>
</evidence>
<reference evidence="3" key="1">
    <citation type="submission" date="2016-06" db="EMBL/GenBank/DDBJ databases">
        <title>Draft Genome sequence of the fungus Inonotus baumii.</title>
        <authorList>
            <person name="Zhu H."/>
            <person name="Lin W."/>
        </authorList>
    </citation>
    <scope>NUCLEOTIDE SEQUENCE</scope>
    <source>
        <strain evidence="3">821</strain>
    </source>
</reference>